<dbReference type="PROSITE" id="PS50883">
    <property type="entry name" value="EAL"/>
    <property type="match status" value="1"/>
</dbReference>
<feature type="transmembrane region" description="Helical" evidence="1">
    <location>
        <begin position="12"/>
        <end position="32"/>
    </location>
</feature>
<dbReference type="RefSeq" id="WP_263712861.1">
    <property type="nucleotide sequence ID" value="NZ_JAOWKX010000006.1"/>
</dbReference>
<dbReference type="PANTHER" id="PTHR33121">
    <property type="entry name" value="CYCLIC DI-GMP PHOSPHODIESTERASE PDEF"/>
    <property type="match status" value="1"/>
</dbReference>
<dbReference type="Gene3D" id="3.20.20.450">
    <property type="entry name" value="EAL domain"/>
    <property type="match status" value="1"/>
</dbReference>
<evidence type="ECO:0000313" key="5">
    <source>
        <dbReference type="Proteomes" id="UP001652504"/>
    </source>
</evidence>
<protein>
    <submittedName>
        <fullName evidence="4">EAL domain-containing protein</fullName>
    </submittedName>
</protein>
<dbReference type="Pfam" id="PF00990">
    <property type="entry name" value="GGDEF"/>
    <property type="match status" value="1"/>
</dbReference>
<keyword evidence="1" id="KW-0812">Transmembrane</keyword>
<evidence type="ECO:0000259" key="3">
    <source>
        <dbReference type="PROSITE" id="PS50887"/>
    </source>
</evidence>
<proteinExistence type="predicted"/>
<gene>
    <name evidence="4" type="ORF">OE749_12825</name>
</gene>
<dbReference type="Proteomes" id="UP001652504">
    <property type="component" value="Unassembled WGS sequence"/>
</dbReference>
<dbReference type="InterPro" id="IPR035919">
    <property type="entry name" value="EAL_sf"/>
</dbReference>
<dbReference type="Pfam" id="PF00563">
    <property type="entry name" value="EAL"/>
    <property type="match status" value="1"/>
</dbReference>
<organism evidence="4 5">
    <name type="scientific">Fluctibacter corallii</name>
    <dbReference type="NCBI Taxonomy" id="2984329"/>
    <lineage>
        <taxon>Bacteria</taxon>
        <taxon>Pseudomonadati</taxon>
        <taxon>Pseudomonadota</taxon>
        <taxon>Gammaproteobacteria</taxon>
        <taxon>Alteromonadales</taxon>
        <taxon>Alteromonadaceae</taxon>
        <taxon>Fluctibacter</taxon>
    </lineage>
</organism>
<dbReference type="SMART" id="SM00052">
    <property type="entry name" value="EAL"/>
    <property type="match status" value="1"/>
</dbReference>
<sequence length="752" mass="84204">MESSWNHKLTVPLSMVLLLILILSVATSYIVVSETSKAENESIELVHSQTLAYIQLNIINTELAYLSSLDEGQIYSRDTVTGIRQRIASLLNAIDVIDRHSTNLSHDTNVHSPIPLTDYLTKIRINAMQLAKHISIPNGAAQVTEFVQQTTNTRQVIEGALPLLLEQIQVQKSEVQHSLLLVRLFVLGQSVLSLLVVYILARALKAYIRSMTRTKRLSRFTENTPNAIFCLTTDDQIFYKNPACGELLSRLQVSASTLIDHIASSLQSSQVLLEKSNKKSTSFYTIIRDVSLRCDVHFADEEQQWDIHLTDETNRIKAENQLKYQAYHHPSSGLSNQRKFRAQLSDRAQNQDAFILGMIEVRSFSEILQRTGFLEAQDVVKHIANIINDTCADQLFDADVYHIGDKDFAVIIDKTCNVPIIESLVSHINAALRDAPELIEFRPQLDFGFACFPHDASSIEAVINVARIALDTSASNQHSAFKVFDKALGAKISRQQKIIEALTLQVGSPSMNLFYQPQLDTTSGNIVGFEALLRWQFEGEWISPAEFIPIAEKSGRIIELGTWVLHRACEEGALLRHHNPELSLAVNISPSQFHHPDFLDTLNDVLNTTTYPAHYLELEITEGMLMSDKQEVAQKLSTLKAMGVKLSIDDFGTGYSSLSYLKALPIDKLKIDRSFIANLLSNQADQSIVSAIINLAENLGMNLIAEGTETKGQVDWLNKRGCRQVQGFWLSEALTLDNAIAFMAEERSHQHI</sequence>
<feature type="domain" description="GGDEF" evidence="3">
    <location>
        <begin position="352"/>
        <end position="486"/>
    </location>
</feature>
<dbReference type="PROSITE" id="PS50887">
    <property type="entry name" value="GGDEF"/>
    <property type="match status" value="1"/>
</dbReference>
<accession>A0ABT3AA73</accession>
<name>A0ABT3AA73_9ALTE</name>
<dbReference type="CDD" id="cd01948">
    <property type="entry name" value="EAL"/>
    <property type="match status" value="1"/>
</dbReference>
<reference evidence="4 5" key="1">
    <citation type="submission" date="2022-10" db="EMBL/GenBank/DDBJ databases">
        <title>Aestuariibacter sp. AA17 isolated from Montipora capitata coral fragment.</title>
        <authorList>
            <person name="Emsley S.A."/>
            <person name="Pfannmuller K.M."/>
            <person name="Loughran R.M."/>
            <person name="Shlafstein M."/>
            <person name="Papke E."/>
            <person name="Saw J.H."/>
            <person name="Ushijima B."/>
            <person name="Videau P."/>
        </authorList>
    </citation>
    <scope>NUCLEOTIDE SEQUENCE [LARGE SCALE GENOMIC DNA]</scope>
    <source>
        <strain evidence="4 5">AA17</strain>
    </source>
</reference>
<evidence type="ECO:0000313" key="4">
    <source>
        <dbReference type="EMBL" id="MCV2885576.1"/>
    </source>
</evidence>
<dbReference type="Gene3D" id="3.30.70.270">
    <property type="match status" value="1"/>
</dbReference>
<dbReference type="PANTHER" id="PTHR33121:SF79">
    <property type="entry name" value="CYCLIC DI-GMP PHOSPHODIESTERASE PDED-RELATED"/>
    <property type="match status" value="1"/>
</dbReference>
<dbReference type="InterPro" id="IPR001633">
    <property type="entry name" value="EAL_dom"/>
</dbReference>
<comment type="caution">
    <text evidence="4">The sequence shown here is derived from an EMBL/GenBank/DDBJ whole genome shotgun (WGS) entry which is preliminary data.</text>
</comment>
<dbReference type="InterPro" id="IPR050706">
    <property type="entry name" value="Cyclic-di-GMP_PDE-like"/>
</dbReference>
<dbReference type="SUPFAM" id="SSF141868">
    <property type="entry name" value="EAL domain-like"/>
    <property type="match status" value="1"/>
</dbReference>
<evidence type="ECO:0000259" key="2">
    <source>
        <dbReference type="PROSITE" id="PS50883"/>
    </source>
</evidence>
<feature type="transmembrane region" description="Helical" evidence="1">
    <location>
        <begin position="180"/>
        <end position="201"/>
    </location>
</feature>
<dbReference type="SMART" id="SM00267">
    <property type="entry name" value="GGDEF"/>
    <property type="match status" value="1"/>
</dbReference>
<dbReference type="InterPro" id="IPR043128">
    <property type="entry name" value="Rev_trsase/Diguanyl_cyclase"/>
</dbReference>
<keyword evidence="1" id="KW-0472">Membrane</keyword>
<dbReference type="InterPro" id="IPR000160">
    <property type="entry name" value="GGDEF_dom"/>
</dbReference>
<dbReference type="InterPro" id="IPR029787">
    <property type="entry name" value="Nucleotide_cyclase"/>
</dbReference>
<keyword evidence="5" id="KW-1185">Reference proteome</keyword>
<evidence type="ECO:0000256" key="1">
    <source>
        <dbReference type="SAM" id="Phobius"/>
    </source>
</evidence>
<dbReference type="SUPFAM" id="SSF55073">
    <property type="entry name" value="Nucleotide cyclase"/>
    <property type="match status" value="1"/>
</dbReference>
<feature type="domain" description="EAL" evidence="2">
    <location>
        <begin position="491"/>
        <end position="747"/>
    </location>
</feature>
<dbReference type="EMBL" id="JAOWKX010000006">
    <property type="protein sequence ID" value="MCV2885576.1"/>
    <property type="molecule type" value="Genomic_DNA"/>
</dbReference>
<keyword evidence="1" id="KW-1133">Transmembrane helix</keyword>